<evidence type="ECO:0000256" key="10">
    <source>
        <dbReference type="ARBA" id="ARBA00022776"/>
    </source>
</evidence>
<evidence type="ECO:0000256" key="13">
    <source>
        <dbReference type="ARBA" id="ARBA00023306"/>
    </source>
</evidence>
<keyword evidence="8" id="KW-0597">Phosphoprotein</keyword>
<evidence type="ECO:0000259" key="17">
    <source>
        <dbReference type="Pfam" id="PF12922"/>
    </source>
</evidence>
<evidence type="ECO:0000256" key="14">
    <source>
        <dbReference type="PIRNR" id="PIRNR017127"/>
    </source>
</evidence>
<evidence type="ECO:0000256" key="11">
    <source>
        <dbReference type="ARBA" id="ARBA00023067"/>
    </source>
</evidence>
<evidence type="ECO:0000313" key="19">
    <source>
        <dbReference type="Proteomes" id="UP001187531"/>
    </source>
</evidence>
<keyword evidence="13 14" id="KW-0131">Cell cycle</keyword>
<evidence type="ECO:0000256" key="1">
    <source>
        <dbReference type="ARBA" id="ARBA00004123"/>
    </source>
</evidence>
<evidence type="ECO:0000256" key="5">
    <source>
        <dbReference type="ARBA" id="ARBA00016064"/>
    </source>
</evidence>
<dbReference type="Gene3D" id="1.25.10.10">
    <property type="entry name" value="Leucine-rich Repeat Variant"/>
    <property type="match status" value="2"/>
</dbReference>
<evidence type="ECO:0000256" key="4">
    <source>
        <dbReference type="ARBA" id="ARBA00009606"/>
    </source>
</evidence>
<feature type="domain" description="Condensin complex subunit 1 C-terminal" evidence="16">
    <location>
        <begin position="1084"/>
        <end position="1245"/>
    </location>
</feature>
<feature type="region of interest" description="Disordered" evidence="15">
    <location>
        <begin position="1320"/>
        <end position="1432"/>
    </location>
</feature>
<feature type="compositionally biased region" description="Acidic residues" evidence="15">
    <location>
        <begin position="597"/>
        <end position="612"/>
    </location>
</feature>
<keyword evidence="11 14" id="KW-0226">DNA condensation</keyword>
<proteinExistence type="inferred from homology"/>
<comment type="function">
    <text evidence="14">Regulatory subunit of the condensin complex, a complex required for conversion of interphase chromatin into mitotic-like condense chromosomes. The condensin complex probably introduces positive supercoils into relaxed DNA in the presence of type I topoisomerases and converts nicked DNA into positive knotted forms in the presence of type II topoisomerases.</text>
</comment>
<feature type="compositionally biased region" description="Basic residues" evidence="15">
    <location>
        <begin position="1422"/>
        <end position="1432"/>
    </location>
</feature>
<dbReference type="GO" id="GO:0005737">
    <property type="term" value="C:cytoplasm"/>
    <property type="evidence" value="ECO:0007669"/>
    <property type="project" value="UniProtKB-SubCell"/>
</dbReference>
<dbReference type="InterPro" id="IPR007673">
    <property type="entry name" value="Condensin_cplx_su1"/>
</dbReference>
<dbReference type="InterPro" id="IPR032682">
    <property type="entry name" value="Cnd1_C"/>
</dbReference>
<dbReference type="PIRSF" id="PIRSF017127">
    <property type="entry name" value="Condensin_D2"/>
    <property type="match status" value="1"/>
</dbReference>
<evidence type="ECO:0000256" key="15">
    <source>
        <dbReference type="SAM" id="MobiDB-lite"/>
    </source>
</evidence>
<comment type="similarity">
    <text evidence="4 14">Belongs to the CND1 (condensin subunit 1) family.</text>
</comment>
<keyword evidence="12" id="KW-0539">Nucleus</keyword>
<dbReference type="GO" id="GO:0000779">
    <property type="term" value="C:condensed chromosome, centromeric region"/>
    <property type="evidence" value="ECO:0007669"/>
    <property type="project" value="TreeGrafter"/>
</dbReference>
<feature type="compositionally biased region" description="Basic and acidic residues" evidence="15">
    <location>
        <begin position="1360"/>
        <end position="1374"/>
    </location>
</feature>
<dbReference type="PANTHER" id="PTHR14222">
    <property type="entry name" value="CONDENSIN"/>
    <property type="match status" value="1"/>
</dbReference>
<dbReference type="FunFam" id="1.25.10.10:FF:000695">
    <property type="entry name" value="Condensin complex subunit 1"/>
    <property type="match status" value="1"/>
</dbReference>
<keyword evidence="7" id="KW-0963">Cytoplasm</keyword>
<dbReference type="InterPro" id="IPR026971">
    <property type="entry name" value="CND1/NCAPD3"/>
</dbReference>
<dbReference type="PANTHER" id="PTHR14222:SF2">
    <property type="entry name" value="CONDENSIN COMPLEX SUBUNIT 1"/>
    <property type="match status" value="1"/>
</dbReference>
<feature type="region of interest" description="Disordered" evidence="15">
    <location>
        <begin position="586"/>
        <end position="618"/>
    </location>
</feature>
<feature type="compositionally biased region" description="Basic residues" evidence="15">
    <location>
        <begin position="968"/>
        <end position="977"/>
    </location>
</feature>
<evidence type="ECO:0000256" key="6">
    <source>
        <dbReference type="ARBA" id="ARBA00022454"/>
    </source>
</evidence>
<gene>
    <name evidence="18" type="ORF">QYM36_019411</name>
</gene>
<dbReference type="EMBL" id="JAVRJZ010001101">
    <property type="protein sequence ID" value="KAK2701956.1"/>
    <property type="molecule type" value="Genomic_DNA"/>
</dbReference>
<evidence type="ECO:0000256" key="3">
    <source>
        <dbReference type="ARBA" id="ARBA00004496"/>
    </source>
</evidence>
<dbReference type="SUPFAM" id="SSF48371">
    <property type="entry name" value="ARM repeat"/>
    <property type="match status" value="1"/>
</dbReference>
<evidence type="ECO:0000256" key="2">
    <source>
        <dbReference type="ARBA" id="ARBA00004286"/>
    </source>
</evidence>
<accession>A0AA88HAH3</accession>
<feature type="compositionally biased region" description="Basic residues" evidence="15">
    <location>
        <begin position="1335"/>
        <end position="1348"/>
    </location>
</feature>
<dbReference type="InterPro" id="IPR016024">
    <property type="entry name" value="ARM-type_fold"/>
</dbReference>
<feature type="compositionally biased region" description="Basic and acidic residues" evidence="15">
    <location>
        <begin position="1399"/>
        <end position="1411"/>
    </location>
</feature>
<dbReference type="Proteomes" id="UP001187531">
    <property type="component" value="Unassembled WGS sequence"/>
</dbReference>
<name>A0AA88HAH3_ARTSF</name>
<reference evidence="18" key="1">
    <citation type="submission" date="2023-07" db="EMBL/GenBank/DDBJ databases">
        <title>Chromosome-level genome assembly of Artemia franciscana.</title>
        <authorList>
            <person name="Jo E."/>
        </authorList>
    </citation>
    <scope>NUCLEOTIDE SEQUENCE</scope>
    <source>
        <tissue evidence="18">Whole body</tissue>
    </source>
</reference>
<dbReference type="GO" id="GO:0051301">
    <property type="term" value="P:cell division"/>
    <property type="evidence" value="ECO:0007669"/>
    <property type="project" value="UniProtKB-KW"/>
</dbReference>
<organism evidence="18 19">
    <name type="scientific">Artemia franciscana</name>
    <name type="common">Brine shrimp</name>
    <name type="synonym">Artemia sanfranciscana</name>
    <dbReference type="NCBI Taxonomy" id="6661"/>
    <lineage>
        <taxon>Eukaryota</taxon>
        <taxon>Metazoa</taxon>
        <taxon>Ecdysozoa</taxon>
        <taxon>Arthropoda</taxon>
        <taxon>Crustacea</taxon>
        <taxon>Branchiopoda</taxon>
        <taxon>Anostraca</taxon>
        <taxon>Artemiidae</taxon>
        <taxon>Artemia</taxon>
    </lineage>
</organism>
<keyword evidence="19" id="KW-1185">Reference proteome</keyword>
<keyword evidence="9 14" id="KW-0132">Cell division</keyword>
<evidence type="ECO:0000259" key="16">
    <source>
        <dbReference type="Pfam" id="PF12717"/>
    </source>
</evidence>
<comment type="caution">
    <text evidence="18">The sequence shown here is derived from an EMBL/GenBank/DDBJ whole genome shotgun (WGS) entry which is preliminary data.</text>
</comment>
<evidence type="ECO:0000256" key="7">
    <source>
        <dbReference type="ARBA" id="ARBA00022490"/>
    </source>
</evidence>
<evidence type="ECO:0000313" key="18">
    <source>
        <dbReference type="EMBL" id="KAK2701956.1"/>
    </source>
</evidence>
<evidence type="ECO:0000256" key="12">
    <source>
        <dbReference type="ARBA" id="ARBA00023242"/>
    </source>
</evidence>
<dbReference type="GO" id="GO:0000796">
    <property type="term" value="C:condensin complex"/>
    <property type="evidence" value="ECO:0007669"/>
    <property type="project" value="TreeGrafter"/>
</dbReference>
<sequence>MEDFEFIIPLNKEDLTKLGSGSKNQYYVAEVLSVRETISALKDCFEAFRTVEERFILTKFDVLYSVMVQFPQFEERIREQAWELLSKGMATTVKSIASKLEINGDNNTPSVLNTLKMTTYLFCTMYEAFETEATQPNISTAVKKKGKPKKSDSGFDIDIQRDKVMNIMYQLIQLPINRFWSPPIVDSEFVNLFAATCYKTLENPTVSHARCKSTRESIFQILGTLVKRYNHNLGCTVRIMQLLQNFEFLVSSLASGVAIMVNNFGCNMIISDVIREINRIDPKDLNRDSSSTRNYANFLSELAEKAPSAFLKVTSLLSVYLDSDNYSLRQAVLSVFGEIIVQVLTGEELDTLGKSQRDQLLGQLMNHVHDVNAHVRSRALQVWEKLSTQGAIPLNMQHKALDLAIGRLQDKSSIVRKNAISLVTTLLQANPFAAKLTSKELEAKYELEKEKLEQMAPGLTPRCSQRTKKKMYKYRITEEEIWNAMLPELTKAVTESQNDSSLLENELVAQWTEECTTWENEENAIQAIRLALTEAKVKKAVYFAERMISLFPENSEEMEASDISEPENAVQVNILEKMKGIFVPLEEDNYSEKSDNEKEEGEEEDDDNENSEQIEGKDLPPEILKQKSLVKYLKDCLSFTESLLGALATLIHLLGSKQASDVLETIEFFVLAFEFGLTEAIAGIRRMLVLVFSREQTVKDAVVGAYKRLYINLKSSNSRVSAVQIVKNLTTLVNGASIGELTSLEELVSEFVKTGDLNKECIQVLWERFTMKIQDTTEIESKASLMLLRMVACAEKLTISSNISVLISVGLGDRGKEDFRLAYETCSALLKLVPDRIKSDSLTPPLRFEEDHLMFRNLKEILVSGITKMEDTYYIPMSGQAVAVIYQLADVPDTICNDLLKEICTIINKNYGDENGQLSLSSKILSRLLALFGHVAVRQMNHLDVNIFCELKRRERIKEEALFNKNKRQSKNKRASRKSLAADTTLKKDDEEDEDEIMGAVADDAEAEFIRAVCENEVVLGDSILGKGMALLVQVCLNPGKYSDIDLRTSATLSLAKCMLVSSKFCDLHLQLLFTILERTTEPTIRGNIIIALGDMSFRFPNLIEPWTPRIYARLRDNSNYVRKTTLTVLTHLILNDMVKVKGQISDMAMCIIDTDSKISGLSKLFFTELAQKGNSLYNVMPDIISRMSDPDAGVPEDDFQTVLSFIIGLIQKERQSDSLVEKLLYRLSVARMERQWRDLAYCISLLSCTDRSLRKVQENFQFLVDKLQEEKVFEYFTQMLQNAKKLAKPEVKFLVEELEKRMEEVREKGIDEVGVATKAAQSQKATQAQQKATTGKKKPAKARARRKAVTESEGSSSDDDLHPAHRNHPDNRKVIQRAARPTRARGRITFSEDESDEDFKTKKEVKENGKDLSSSSSSPPPRKKTTRLSRK</sequence>
<evidence type="ECO:0000256" key="9">
    <source>
        <dbReference type="ARBA" id="ARBA00022618"/>
    </source>
</evidence>
<dbReference type="InterPro" id="IPR011989">
    <property type="entry name" value="ARM-like"/>
</dbReference>
<feature type="region of interest" description="Disordered" evidence="15">
    <location>
        <begin position="968"/>
        <end position="992"/>
    </location>
</feature>
<dbReference type="InterPro" id="IPR024324">
    <property type="entry name" value="Condensin_cplx_su1_N"/>
</dbReference>
<comment type="subcellular location">
    <subcellularLocation>
        <location evidence="2">Chromosome</location>
    </subcellularLocation>
    <subcellularLocation>
        <location evidence="3">Cytoplasm</location>
    </subcellularLocation>
    <subcellularLocation>
        <location evidence="1">Nucleus</location>
    </subcellularLocation>
</comment>
<feature type="compositionally biased region" description="Low complexity" evidence="15">
    <location>
        <begin position="1320"/>
        <end position="1334"/>
    </location>
</feature>
<protein>
    <recommendedName>
        <fullName evidence="5 14">Condensin complex subunit 1</fullName>
    </recommendedName>
</protein>
<dbReference type="GO" id="GO:0005634">
    <property type="term" value="C:nucleus"/>
    <property type="evidence" value="ECO:0007669"/>
    <property type="project" value="UniProtKB-SubCell"/>
</dbReference>
<dbReference type="Pfam" id="PF12922">
    <property type="entry name" value="Cnd1_N"/>
    <property type="match status" value="1"/>
</dbReference>
<evidence type="ECO:0000256" key="8">
    <source>
        <dbReference type="ARBA" id="ARBA00022553"/>
    </source>
</evidence>
<dbReference type="Pfam" id="PF12717">
    <property type="entry name" value="Cnd1"/>
    <property type="match status" value="1"/>
</dbReference>
<dbReference type="GO" id="GO:0042393">
    <property type="term" value="F:histone binding"/>
    <property type="evidence" value="ECO:0007669"/>
    <property type="project" value="TreeGrafter"/>
</dbReference>
<dbReference type="GO" id="GO:0007076">
    <property type="term" value="P:mitotic chromosome condensation"/>
    <property type="evidence" value="ECO:0007669"/>
    <property type="project" value="InterPro"/>
</dbReference>
<feature type="domain" description="Condensin complex subunit 1 N-terminal" evidence="17">
    <location>
        <begin position="77"/>
        <end position="234"/>
    </location>
</feature>
<keyword evidence="6" id="KW-0158">Chromosome</keyword>
<keyword evidence="10 14" id="KW-0498">Mitosis</keyword>
<dbReference type="GO" id="GO:0010032">
    <property type="term" value="P:meiotic chromosome condensation"/>
    <property type="evidence" value="ECO:0007669"/>
    <property type="project" value="TreeGrafter"/>
</dbReference>